<feature type="domain" description="BIG2" evidence="1">
    <location>
        <begin position="368"/>
        <end position="439"/>
    </location>
</feature>
<dbReference type="InterPro" id="IPR003343">
    <property type="entry name" value="Big_2"/>
</dbReference>
<accession>A0AAU7PUJ2</accession>
<name>A0AAU7PUJ2_9FIRM</name>
<feature type="domain" description="BIG2" evidence="1">
    <location>
        <begin position="290"/>
        <end position="363"/>
    </location>
</feature>
<dbReference type="AlphaFoldDB" id="A0AAU7PUJ2"/>
<proteinExistence type="predicted"/>
<dbReference type="Gene3D" id="2.60.40.1080">
    <property type="match status" value="2"/>
</dbReference>
<dbReference type="RefSeq" id="WP_349948572.1">
    <property type="nucleotide sequence ID" value="NZ_CP157940.1"/>
</dbReference>
<reference evidence="2" key="1">
    <citation type="submission" date="2024-06" db="EMBL/GenBank/DDBJ databases">
        <title>Lacrimispora cavernae sp. nov., a novel anaerobe isolated from bat guano pile inside a cave.</title>
        <authorList>
            <person name="Miller S.L."/>
            <person name="Lu N."/>
            <person name="King J."/>
            <person name="Sankaranarayanan K."/>
            <person name="Lawson P.A."/>
        </authorList>
    </citation>
    <scope>NUCLEOTIDE SEQUENCE</scope>
    <source>
        <strain evidence="2">BS-2</strain>
    </source>
</reference>
<sequence length="444" mass="48896">MIKLNKRVITIFIMALILNLVLPVGIAKADTNTKYLKVNQETLEFKEIIYIDSSNGNDTSGTGSKDEPFQSIKKGIDYLNVNCRQDGAIIIKDGTYDVKNLFGGNSNNLNADYDKMKFSLFAETMGKVKFDNVGEWMIVENSRNSRIKVKLYGIIFNSTSVSFYHLSGDDWMNEFYNCVFPEGYGGYNAYVKEASAKVENSLFIGLPFMYHYTEKKINGSAVNCGSTTQYMDPCNATKTNALYNVTIDSDFNITSTGWQNAGKGTNPDGTKAHIGVYGGLFAWGTKVQEINPSSNVLKVVLEPNEQLQLSIDHNLSENLNVNWASSNPAIASVDSNGVVTALAKGNAKISAKYPDGTLEFINVLIIDDASDYRLAIDLKIGQSSRLTIDDYTFTKSVTWTIMDNGIATISNKGKVTAVGEGLTLANAKDDQGKVMGYIYIRVRN</sequence>
<protein>
    <submittedName>
        <fullName evidence="2">Ig-like domain-containing protein</fullName>
    </submittedName>
</protein>
<organism evidence="2">
    <name type="scientific">Lacrimispora sp. BS-2</name>
    <dbReference type="NCBI Taxonomy" id="3151850"/>
    <lineage>
        <taxon>Bacteria</taxon>
        <taxon>Bacillati</taxon>
        <taxon>Bacillota</taxon>
        <taxon>Clostridia</taxon>
        <taxon>Lachnospirales</taxon>
        <taxon>Lachnospiraceae</taxon>
        <taxon>Lacrimispora</taxon>
    </lineage>
</organism>
<evidence type="ECO:0000259" key="1">
    <source>
        <dbReference type="SMART" id="SM00635"/>
    </source>
</evidence>
<dbReference type="EMBL" id="CP157940">
    <property type="protein sequence ID" value="XBS55933.1"/>
    <property type="molecule type" value="Genomic_DNA"/>
</dbReference>
<dbReference type="SMART" id="SM00635">
    <property type="entry name" value="BID_2"/>
    <property type="match status" value="2"/>
</dbReference>
<dbReference type="Pfam" id="PF02368">
    <property type="entry name" value="Big_2"/>
    <property type="match status" value="2"/>
</dbReference>
<dbReference type="InterPro" id="IPR008964">
    <property type="entry name" value="Invasin/intimin_cell_adhesion"/>
</dbReference>
<dbReference type="Gene3D" id="3.30.1910.20">
    <property type="entry name" value="asparaginyl-tRNA synthetase, N-terminal domain"/>
    <property type="match status" value="1"/>
</dbReference>
<gene>
    <name evidence="2" type="ORF">ABFV83_09155</name>
</gene>
<dbReference type="SUPFAM" id="SSF49373">
    <property type="entry name" value="Invasin/intimin cell-adhesion fragments"/>
    <property type="match status" value="2"/>
</dbReference>
<evidence type="ECO:0000313" key="2">
    <source>
        <dbReference type="EMBL" id="XBS55933.1"/>
    </source>
</evidence>